<feature type="region of interest" description="Disordered" evidence="1">
    <location>
        <begin position="1"/>
        <end position="132"/>
    </location>
</feature>
<feature type="compositionally biased region" description="Basic residues" evidence="1">
    <location>
        <begin position="104"/>
        <end position="113"/>
    </location>
</feature>
<proteinExistence type="predicted"/>
<protein>
    <submittedName>
        <fullName evidence="2">Uncharacterized protein</fullName>
    </submittedName>
</protein>
<name>A0AAQ3M2U3_9PEZI</name>
<organism evidence="2 3">
    <name type="scientific">Acrodontium crateriforme</name>
    <dbReference type="NCBI Taxonomy" id="150365"/>
    <lineage>
        <taxon>Eukaryota</taxon>
        <taxon>Fungi</taxon>
        <taxon>Dikarya</taxon>
        <taxon>Ascomycota</taxon>
        <taxon>Pezizomycotina</taxon>
        <taxon>Dothideomycetes</taxon>
        <taxon>Dothideomycetidae</taxon>
        <taxon>Mycosphaerellales</taxon>
        <taxon>Teratosphaeriaceae</taxon>
        <taxon>Acrodontium</taxon>
    </lineage>
</organism>
<dbReference type="Proteomes" id="UP001303373">
    <property type="component" value="Chromosome 4"/>
</dbReference>
<evidence type="ECO:0000313" key="2">
    <source>
        <dbReference type="EMBL" id="WPH00355.1"/>
    </source>
</evidence>
<feature type="compositionally biased region" description="Basic and acidic residues" evidence="1">
    <location>
        <begin position="84"/>
        <end position="98"/>
    </location>
</feature>
<feature type="region of interest" description="Disordered" evidence="1">
    <location>
        <begin position="384"/>
        <end position="425"/>
    </location>
</feature>
<feature type="region of interest" description="Disordered" evidence="1">
    <location>
        <begin position="452"/>
        <end position="496"/>
    </location>
</feature>
<evidence type="ECO:0000256" key="1">
    <source>
        <dbReference type="SAM" id="MobiDB-lite"/>
    </source>
</evidence>
<evidence type="ECO:0000313" key="3">
    <source>
        <dbReference type="Proteomes" id="UP001303373"/>
    </source>
</evidence>
<feature type="compositionally biased region" description="Polar residues" evidence="1">
    <location>
        <begin position="479"/>
        <end position="490"/>
    </location>
</feature>
<feature type="region of interest" description="Disordered" evidence="1">
    <location>
        <begin position="511"/>
        <end position="540"/>
    </location>
</feature>
<feature type="compositionally biased region" description="Basic residues" evidence="1">
    <location>
        <begin position="615"/>
        <end position="632"/>
    </location>
</feature>
<accession>A0AAQ3M2U3</accession>
<feature type="region of interest" description="Disordered" evidence="1">
    <location>
        <begin position="567"/>
        <end position="590"/>
    </location>
</feature>
<feature type="compositionally biased region" description="Basic and acidic residues" evidence="1">
    <location>
        <begin position="512"/>
        <end position="525"/>
    </location>
</feature>
<feature type="compositionally biased region" description="Polar residues" evidence="1">
    <location>
        <begin position="36"/>
        <end position="75"/>
    </location>
</feature>
<reference evidence="2 3" key="1">
    <citation type="submission" date="2023-11" db="EMBL/GenBank/DDBJ databases">
        <title>An acidophilic fungus is an integral part of prey digestion in a carnivorous sundew plant.</title>
        <authorList>
            <person name="Tsai I.J."/>
        </authorList>
    </citation>
    <scope>NUCLEOTIDE SEQUENCE [LARGE SCALE GENOMIC DNA]</scope>
    <source>
        <strain evidence="2">169a</strain>
    </source>
</reference>
<gene>
    <name evidence="2" type="ORF">R9X50_00318200</name>
</gene>
<dbReference type="EMBL" id="CP138583">
    <property type="protein sequence ID" value="WPH00355.1"/>
    <property type="molecule type" value="Genomic_DNA"/>
</dbReference>
<sequence length="641" mass="70444">MATANLQQPTSSPPAGLSRWTPSLPTGLITMLNPFATDNSTKQSPAENTDASASRSTRLGLNSNGPPSPSESDLSVSMMFFAEPETRSTSDAGSREGSIDGAKASRKNNRPKTRYSVCHAPPTSTTRHKLHRRPRSLVQFHKLSSNARPLPAFEVVPSANFSVRLTRAITKVFKARHSLCPNDLVVLRAEDYSHESKDDDEEARAVIGLICKGRKEENGLTPKSKICFMDGKEWDAYPMPNGGYEFSTIDEHGLILTARWVPKKNKDGSKMKHRRFNFSTISPNTRRHPVIANLTQTRLEINDFFKLPEPSSATPLITPVATPQQATTILAETMEEDEELAPPHLCETDDALRELIALTGMWVIFKEGWSHTFRYDEHKDAPGAQRVGSLQGSPVKSTTSLVSTPPGSPFFSPMTHDKRSNSIKSISSSFLSKGKGSLRGMPGARASLISSQSLEENDERQHGADTEQPLKSGRKRADSNSTVLVHQAASNRRKNNHQVVWRPDLLISQQAVEERSREPSQEHVRVSPMPGSRTSLAPDHKLGDDSFYTKQTSATALTSTNIKATNGVPRPENIANNFDKRESTTTEDTVSSSVRASKVLTNTIENISSSGRGATYKKSKSKGKKTGNKGWRRLFCGSADE</sequence>
<keyword evidence="3" id="KW-1185">Reference proteome</keyword>
<feature type="compositionally biased region" description="Polar residues" evidence="1">
    <location>
        <begin position="388"/>
        <end position="405"/>
    </location>
</feature>
<feature type="region of interest" description="Disordered" evidence="1">
    <location>
        <begin position="608"/>
        <end position="641"/>
    </location>
</feature>
<feature type="compositionally biased region" description="Polar residues" evidence="1">
    <location>
        <begin position="1"/>
        <end position="10"/>
    </location>
</feature>
<dbReference type="AlphaFoldDB" id="A0AAQ3M2U3"/>